<organism evidence="3 4">
    <name type="scientific">Flavisphingopyxis soli</name>
    <dbReference type="NCBI Taxonomy" id="2601267"/>
    <lineage>
        <taxon>Bacteria</taxon>
        <taxon>Pseudomonadati</taxon>
        <taxon>Pseudomonadota</taxon>
        <taxon>Alphaproteobacteria</taxon>
        <taxon>Sphingomonadales</taxon>
        <taxon>Sphingopyxidaceae</taxon>
        <taxon>Flavisphingopyxis</taxon>
    </lineage>
</organism>
<dbReference type="EMBL" id="VOPY01000001">
    <property type="protein sequence ID" value="TXC74150.1"/>
    <property type="molecule type" value="Genomic_DNA"/>
</dbReference>
<feature type="chain" id="PRO_5022711984" description="Peptidase M15A C-terminal domain-containing protein" evidence="1">
    <location>
        <begin position="25"/>
        <end position="223"/>
    </location>
</feature>
<name>A0A5C6UNH8_9SPHN</name>
<protein>
    <recommendedName>
        <fullName evidence="2">Peptidase M15A C-terminal domain-containing protein</fullName>
    </recommendedName>
</protein>
<feature type="signal peptide" evidence="1">
    <location>
        <begin position="1"/>
        <end position="24"/>
    </location>
</feature>
<dbReference type="OrthoDB" id="500593at2"/>
<keyword evidence="1" id="KW-0732">Signal</keyword>
<evidence type="ECO:0000313" key="4">
    <source>
        <dbReference type="Proteomes" id="UP000321129"/>
    </source>
</evidence>
<dbReference type="InterPro" id="IPR009045">
    <property type="entry name" value="Zn_M74/Hedgehog-like"/>
</dbReference>
<gene>
    <name evidence="3" type="ORF">FSZ31_05390</name>
</gene>
<evidence type="ECO:0000313" key="3">
    <source>
        <dbReference type="EMBL" id="TXC74150.1"/>
    </source>
</evidence>
<dbReference type="Proteomes" id="UP000321129">
    <property type="component" value="Unassembled WGS sequence"/>
</dbReference>
<dbReference type="RefSeq" id="WP_147122014.1">
    <property type="nucleotide sequence ID" value="NZ_VOPY01000001.1"/>
</dbReference>
<accession>A0A5C6UNH8</accession>
<reference evidence="3 4" key="1">
    <citation type="submission" date="2019-08" db="EMBL/GenBank/DDBJ databases">
        <title>Sphingorhabdus soil sp. nov., isolated from arctic soil.</title>
        <authorList>
            <person name="Liu Y."/>
        </authorList>
    </citation>
    <scope>NUCLEOTIDE SEQUENCE [LARGE SCALE GENOMIC DNA]</scope>
    <source>
        <strain evidence="3 4">D-2Q-5-6</strain>
    </source>
</reference>
<keyword evidence="4" id="KW-1185">Reference proteome</keyword>
<evidence type="ECO:0000256" key="1">
    <source>
        <dbReference type="SAM" id="SignalP"/>
    </source>
</evidence>
<sequence length="223" mass="23575">MLPFVATIISVLLFGQPQPAAANAAPAPASAAPTSASSAGATAMATPPPSYLAWLAKGDNARNVAAFERELAARDIADIVPTFEILRTAIDWQRCGAEEYELPDAKTWPGAFASLSVIKNELVPVVGPVEIVSGYRHASLNSCAGGAPSSVHRQFGAFDAFVTGPETRDEMIARLCTWHHQRGPALQAGLGIYQGKKFHIDAGLKGYRTWGSDYHRASSPCAA</sequence>
<feature type="domain" description="Peptidase M15A C-terminal" evidence="2">
    <location>
        <begin position="128"/>
        <end position="196"/>
    </location>
</feature>
<dbReference type="SUPFAM" id="SSF55166">
    <property type="entry name" value="Hedgehog/DD-peptidase"/>
    <property type="match status" value="1"/>
</dbReference>
<proteinExistence type="predicted"/>
<evidence type="ECO:0000259" key="2">
    <source>
        <dbReference type="Pfam" id="PF08291"/>
    </source>
</evidence>
<dbReference type="Pfam" id="PF08291">
    <property type="entry name" value="Peptidase_M15_3"/>
    <property type="match status" value="1"/>
</dbReference>
<dbReference type="InterPro" id="IPR013230">
    <property type="entry name" value="Peptidase_M15A_C"/>
</dbReference>
<dbReference type="AlphaFoldDB" id="A0A5C6UNH8"/>
<dbReference type="Gene3D" id="3.30.1380.10">
    <property type="match status" value="1"/>
</dbReference>
<comment type="caution">
    <text evidence="3">The sequence shown here is derived from an EMBL/GenBank/DDBJ whole genome shotgun (WGS) entry which is preliminary data.</text>
</comment>